<gene>
    <name evidence="1" type="ORF">ATNIH1004_000613</name>
</gene>
<dbReference type="GeneID" id="54323315"/>
<protein>
    <submittedName>
        <fullName evidence="1">Uncharacterized protein</fullName>
    </submittedName>
</protein>
<evidence type="ECO:0000313" key="1">
    <source>
        <dbReference type="EMBL" id="KAA8651717.1"/>
    </source>
</evidence>
<dbReference type="RefSeq" id="XP_033431078.1">
    <property type="nucleotide sequence ID" value="XM_033565321.1"/>
</dbReference>
<sequence length="99" mass="11343">MPPETDAAIRDLLNQLANDPHILETSPPTLFHPDLHKRNIRFPRRPHYRGRNHQLSRHQHRAAFYYADESPDFASPVGDDNMAISVQAFDACMKGLVLN</sequence>
<name>A0A5M9NB28_9EURO</name>
<proteinExistence type="predicted"/>
<comment type="caution">
    <text evidence="1">The sequence shown here is derived from an EMBL/GenBank/DDBJ whole genome shotgun (WGS) entry which is preliminary data.</text>
</comment>
<dbReference type="EMBL" id="QUQM01000002">
    <property type="protein sequence ID" value="KAA8651717.1"/>
    <property type="molecule type" value="Genomic_DNA"/>
</dbReference>
<accession>A0A5M9NB28</accession>
<organism evidence="1 2">
    <name type="scientific">Aspergillus tanneri</name>
    <dbReference type="NCBI Taxonomy" id="1220188"/>
    <lineage>
        <taxon>Eukaryota</taxon>
        <taxon>Fungi</taxon>
        <taxon>Dikarya</taxon>
        <taxon>Ascomycota</taxon>
        <taxon>Pezizomycotina</taxon>
        <taxon>Eurotiomycetes</taxon>
        <taxon>Eurotiomycetidae</taxon>
        <taxon>Eurotiales</taxon>
        <taxon>Aspergillaceae</taxon>
        <taxon>Aspergillus</taxon>
        <taxon>Aspergillus subgen. Circumdati</taxon>
    </lineage>
</organism>
<reference evidence="1 2" key="1">
    <citation type="submission" date="2019-08" db="EMBL/GenBank/DDBJ databases">
        <title>The genome sequence of a newly discovered highly antifungal drug resistant Aspergillus species, Aspergillus tanneri NIH 1004.</title>
        <authorList>
            <person name="Mounaud S."/>
            <person name="Singh I."/>
            <person name="Joardar V."/>
            <person name="Pakala S."/>
            <person name="Pakala S."/>
            <person name="Venepally P."/>
            <person name="Chung J.K."/>
            <person name="Losada L."/>
            <person name="Nierman W.C."/>
        </authorList>
    </citation>
    <scope>NUCLEOTIDE SEQUENCE [LARGE SCALE GENOMIC DNA]</scope>
    <source>
        <strain evidence="1 2">NIH1004</strain>
    </source>
</reference>
<dbReference type="Proteomes" id="UP000324241">
    <property type="component" value="Unassembled WGS sequence"/>
</dbReference>
<dbReference type="AlphaFoldDB" id="A0A5M9NB28"/>
<evidence type="ECO:0000313" key="2">
    <source>
        <dbReference type="Proteomes" id="UP000324241"/>
    </source>
</evidence>